<accession>A0AA86VJN9</accession>
<evidence type="ECO:0000256" key="1">
    <source>
        <dbReference type="SAM" id="MobiDB-lite"/>
    </source>
</evidence>
<name>A0AA86VJN9_9FABA</name>
<dbReference type="Proteomes" id="UP001189624">
    <property type="component" value="Chromosome 8"/>
</dbReference>
<keyword evidence="3" id="KW-1185">Reference proteome</keyword>
<reference evidence="2" key="1">
    <citation type="submission" date="2023-10" db="EMBL/GenBank/DDBJ databases">
        <authorList>
            <person name="Domelevo Entfellner J.-B."/>
        </authorList>
    </citation>
    <scope>NUCLEOTIDE SEQUENCE</scope>
</reference>
<dbReference type="Gramene" id="rna-AYBTSS11_LOCUS22781">
    <property type="protein sequence ID" value="CAJ1970792.1"/>
    <property type="gene ID" value="gene-AYBTSS11_LOCUS22781"/>
</dbReference>
<evidence type="ECO:0000313" key="2">
    <source>
        <dbReference type="EMBL" id="CAJ1970792.1"/>
    </source>
</evidence>
<gene>
    <name evidence="2" type="ORF">AYBTSS11_LOCUS22781</name>
</gene>
<feature type="compositionally biased region" description="Basic and acidic residues" evidence="1">
    <location>
        <begin position="1"/>
        <end position="13"/>
    </location>
</feature>
<organism evidence="2 3">
    <name type="scientific">Sphenostylis stenocarpa</name>
    <dbReference type="NCBI Taxonomy" id="92480"/>
    <lineage>
        <taxon>Eukaryota</taxon>
        <taxon>Viridiplantae</taxon>
        <taxon>Streptophyta</taxon>
        <taxon>Embryophyta</taxon>
        <taxon>Tracheophyta</taxon>
        <taxon>Spermatophyta</taxon>
        <taxon>Magnoliopsida</taxon>
        <taxon>eudicotyledons</taxon>
        <taxon>Gunneridae</taxon>
        <taxon>Pentapetalae</taxon>
        <taxon>rosids</taxon>
        <taxon>fabids</taxon>
        <taxon>Fabales</taxon>
        <taxon>Fabaceae</taxon>
        <taxon>Papilionoideae</taxon>
        <taxon>50 kb inversion clade</taxon>
        <taxon>NPAAA clade</taxon>
        <taxon>indigoferoid/millettioid clade</taxon>
        <taxon>Phaseoleae</taxon>
        <taxon>Sphenostylis</taxon>
    </lineage>
</organism>
<feature type="region of interest" description="Disordered" evidence="1">
    <location>
        <begin position="1"/>
        <end position="23"/>
    </location>
</feature>
<protein>
    <submittedName>
        <fullName evidence="2">Uncharacterized protein</fullName>
    </submittedName>
</protein>
<evidence type="ECO:0000313" key="3">
    <source>
        <dbReference type="Proteomes" id="UP001189624"/>
    </source>
</evidence>
<proteinExistence type="predicted"/>
<sequence length="51" mass="5828">MLADFKDKTEFRARKPTNMNAQRRGVMQKIGGFDLKSAINLAEKRMKQEGA</sequence>
<dbReference type="EMBL" id="OY731405">
    <property type="protein sequence ID" value="CAJ1970792.1"/>
    <property type="molecule type" value="Genomic_DNA"/>
</dbReference>
<dbReference type="AlphaFoldDB" id="A0AA86VJN9"/>